<proteinExistence type="predicted"/>
<evidence type="ECO:0000313" key="1">
    <source>
        <dbReference type="EMBL" id="RPF28862.1"/>
    </source>
</evidence>
<dbReference type="AlphaFoldDB" id="A0A3N4ZTP0"/>
<reference evidence="1 2" key="1">
    <citation type="submission" date="2018-11" db="EMBL/GenBank/DDBJ databases">
        <title>Sequencing the genomes of 1000 actinobacteria strains.</title>
        <authorList>
            <person name="Klenk H.-P."/>
        </authorList>
    </citation>
    <scope>NUCLEOTIDE SEQUENCE [LARGE SCALE GENOMIC DNA]</scope>
    <source>
        <strain evidence="1 2">DSM 14418</strain>
    </source>
</reference>
<dbReference type="Pfam" id="PF06067">
    <property type="entry name" value="DUF932"/>
    <property type="match status" value="1"/>
</dbReference>
<gene>
    <name evidence="1" type="ORF">EDD32_3408</name>
</gene>
<protein>
    <submittedName>
        <fullName evidence="1">Phage/plasmid-like protein (TIGR03299 family)</fullName>
    </submittedName>
</protein>
<dbReference type="EMBL" id="RKRA01000001">
    <property type="protein sequence ID" value="RPF28862.1"/>
    <property type="molecule type" value="Genomic_DNA"/>
</dbReference>
<organism evidence="1 2">
    <name type="scientific">Georgenia muralis</name>
    <dbReference type="NCBI Taxonomy" id="154117"/>
    <lineage>
        <taxon>Bacteria</taxon>
        <taxon>Bacillati</taxon>
        <taxon>Actinomycetota</taxon>
        <taxon>Actinomycetes</taxon>
        <taxon>Micrococcales</taxon>
        <taxon>Bogoriellaceae</taxon>
        <taxon>Georgenia</taxon>
    </lineage>
</organism>
<dbReference type="Proteomes" id="UP000280726">
    <property type="component" value="Unassembled WGS sequence"/>
</dbReference>
<evidence type="ECO:0000313" key="2">
    <source>
        <dbReference type="Proteomes" id="UP000280726"/>
    </source>
</evidence>
<dbReference type="NCBIfam" id="TIGR03299">
    <property type="entry name" value="LGT_TIGR03299"/>
    <property type="match status" value="1"/>
</dbReference>
<name>A0A3N4ZTP0_9MICO</name>
<comment type="caution">
    <text evidence="1">The sequence shown here is derived from an EMBL/GenBank/DDBJ whole genome shotgun (WGS) entry which is preliminary data.</text>
</comment>
<keyword evidence="2" id="KW-1185">Reference proteome</keyword>
<dbReference type="InterPro" id="IPR017686">
    <property type="entry name" value="Phg/plasmid-like_prot"/>
</dbReference>
<dbReference type="InterPro" id="IPR026325">
    <property type="entry name" value="DUF932"/>
</dbReference>
<sequence length="382" mass="42354">MRRVLRCTAGTRVGGERFASLKEANPMTNESLQSLNVNTLIGNTRHRGTAWHYRADLQGEEPNHYPGPIPVEDVARRLFGWDALTRRIAVEVPADVRSMTHVSSTGAPMRWVDVPGRKAVVRSDRDDGAVLGVFTDAYVPHQYAQYLLRTLSDILDDSLSISSAGLLKDGAVAWVEVSVPESIVTPEGVEFRPNLLATTTLDGSLATTYKRTVTDVVCDNTRNAALRERGEHVKIRHSRNSLLRLDAARQALAMVHTTAEGFAAEVARLCRIEVDHRTWSRFLDSWVPRTAADGARLAPQAARMAERKREALAGLYAHDQRAAPWAGTAHAVLQAVNTYEHHLSPMRGTSRPQRNMLRTVSGRYDSLDRAAWQTLEKVLATV</sequence>
<accession>A0A3N4ZTP0</accession>